<dbReference type="Pfam" id="PF00535">
    <property type="entry name" value="Glycos_transf_2"/>
    <property type="match status" value="1"/>
</dbReference>
<gene>
    <name evidence="3" type="ORF">RAE03_06040</name>
</gene>
<dbReference type="Pfam" id="PF13524">
    <property type="entry name" value="Glyco_trans_1_2"/>
    <property type="match status" value="1"/>
</dbReference>
<feature type="domain" description="Glycosyltransferase 2-like" evidence="1">
    <location>
        <begin position="409"/>
        <end position="536"/>
    </location>
</feature>
<dbReference type="RefSeq" id="WP_316993405.1">
    <property type="nucleotide sequence ID" value="NZ_JAVBIB010000008.1"/>
</dbReference>
<dbReference type="InterPro" id="IPR001173">
    <property type="entry name" value="Glyco_trans_2-like"/>
</dbReference>
<dbReference type="AlphaFoldDB" id="A0AAE4NM83"/>
<evidence type="ECO:0000259" key="2">
    <source>
        <dbReference type="Pfam" id="PF13524"/>
    </source>
</evidence>
<dbReference type="Proteomes" id="UP001185706">
    <property type="component" value="Unassembled WGS sequence"/>
</dbReference>
<organism evidence="3 4">
    <name type="scientific">Corynebacterium tuberculostearicum</name>
    <dbReference type="NCBI Taxonomy" id="38304"/>
    <lineage>
        <taxon>Bacteria</taxon>
        <taxon>Bacillati</taxon>
        <taxon>Actinomycetota</taxon>
        <taxon>Actinomycetes</taxon>
        <taxon>Mycobacteriales</taxon>
        <taxon>Corynebacteriaceae</taxon>
        <taxon>Corynebacterium</taxon>
    </lineage>
</organism>
<sequence>MNFEYYLTTVRSGLTKAVRNTKANGIRNTRQKAFRLLNNKLVLRNAHDPLHVKPLPPSFKSQRFGSVKVGVIMDDFSLEVWSEEFHTIPLDSEKFESQLADGNSPKIDLLLVESAWNGNNGKWKYQLAGQNAPSEKLVELVRECKRWGIPTAFWNKEDPPHFHDFLETAKLFDVVFTTAEEKIPEYIEELGHDRIYCLPFAAQPKLHNPIRFSGDEKPGDIAFAGMYFKHKFRERREQMDLLLGAAAAVAPRMQAGLAIYSRYSGGDERYQFPAPFDKYVVGGLPYKKMVSAYRQHKVFLNVNSVVDSTSMCSRRVFEILASGTVVVSTPSEAIHQFFNKEELPTVSNGVEAQHLLRALVNSKELRDRIVHKAQRKIWAQHTYEKRAKFVLEKTLGFANEQTEKPRISVISSTNRPNQIRHLLEQVGRQCGVEIELCLALHGFDEQEIDLPQLQAQSSVRNLKVVEVSSAESLGNCLNRLVELSTGDFIAKMDDDDEYGRHYLLDQYYSLKYSGADLVGKQTVYVSLEESSTIALKNSVKEHRWTDFVAGPTLFGPRSTFEAHRFEDRTNGEDSAFLSSLVKAGKRIYSADRFNFLQVRGKTNHTWGSKDLEFLANSEVVLFNTFRDHFDF</sequence>
<dbReference type="EC" id="2.4.-.-" evidence="3"/>
<dbReference type="InterPro" id="IPR029044">
    <property type="entry name" value="Nucleotide-diphossugar_trans"/>
</dbReference>
<dbReference type="Gene3D" id="3.90.550.10">
    <property type="entry name" value="Spore Coat Polysaccharide Biosynthesis Protein SpsA, Chain A"/>
    <property type="match status" value="1"/>
</dbReference>
<protein>
    <submittedName>
        <fullName evidence="3">Glycosyltransferase</fullName>
        <ecNumber evidence="3">2.4.-.-</ecNumber>
    </submittedName>
</protein>
<evidence type="ECO:0000313" key="3">
    <source>
        <dbReference type="EMBL" id="MDV2419341.1"/>
    </source>
</evidence>
<dbReference type="EMBL" id="JAVBIB010000008">
    <property type="protein sequence ID" value="MDV2419341.1"/>
    <property type="molecule type" value="Genomic_DNA"/>
</dbReference>
<dbReference type="CDD" id="cd00761">
    <property type="entry name" value="Glyco_tranf_GTA_type"/>
    <property type="match status" value="1"/>
</dbReference>
<reference evidence="3" key="1">
    <citation type="submission" date="2023-08" db="EMBL/GenBank/DDBJ databases">
        <title>Genomic characterization of the C. tuberculostearicum species complex, a ubiquitous member of the human skin microbiome.</title>
        <authorList>
            <person name="Ahmed N."/>
            <person name="Deming C."/>
            <person name="Conlan S."/>
            <person name="Segre J."/>
        </authorList>
    </citation>
    <scope>NUCLEOTIDE SEQUENCE</scope>
    <source>
        <strain evidence="3">CTNIH22</strain>
    </source>
</reference>
<keyword evidence="3" id="KW-0808">Transferase</keyword>
<comment type="caution">
    <text evidence="3">The sequence shown here is derived from an EMBL/GenBank/DDBJ whole genome shotgun (WGS) entry which is preliminary data.</text>
</comment>
<proteinExistence type="predicted"/>
<dbReference type="SUPFAM" id="SSF53756">
    <property type="entry name" value="UDP-Glycosyltransferase/glycogen phosphorylase"/>
    <property type="match status" value="1"/>
</dbReference>
<dbReference type="GO" id="GO:0016757">
    <property type="term" value="F:glycosyltransferase activity"/>
    <property type="evidence" value="ECO:0007669"/>
    <property type="project" value="UniProtKB-KW"/>
</dbReference>
<feature type="domain" description="Spore protein YkvP/CgeB glycosyl transferase-like" evidence="2">
    <location>
        <begin position="273"/>
        <end position="391"/>
    </location>
</feature>
<keyword evidence="3" id="KW-0328">Glycosyltransferase</keyword>
<evidence type="ECO:0000313" key="4">
    <source>
        <dbReference type="Proteomes" id="UP001185706"/>
    </source>
</evidence>
<dbReference type="SUPFAM" id="SSF53448">
    <property type="entry name" value="Nucleotide-diphospho-sugar transferases"/>
    <property type="match status" value="1"/>
</dbReference>
<evidence type="ECO:0000259" key="1">
    <source>
        <dbReference type="Pfam" id="PF00535"/>
    </source>
</evidence>
<name>A0AAE4NM83_9CORY</name>
<accession>A0AAE4NM83</accession>
<dbReference type="InterPro" id="IPR055259">
    <property type="entry name" value="YkvP/CgeB_Glyco_trans-like"/>
</dbReference>